<sequence length="58" mass="6966">MLNCKDTTRLLSQQQDQSLSLRRRMALRFHLMMCSGCRNYNKQIDFIHKACRRFSGKE</sequence>
<dbReference type="InterPro" id="IPR027383">
    <property type="entry name" value="Znf_put"/>
</dbReference>
<comment type="caution">
    <text evidence="2">The sequence shown here is derived from an EMBL/GenBank/DDBJ whole genome shotgun (WGS) entry which is preliminary data.</text>
</comment>
<dbReference type="EMBL" id="SOQX01000001">
    <property type="protein sequence ID" value="TDY03924.1"/>
    <property type="molecule type" value="Genomic_DNA"/>
</dbReference>
<keyword evidence="3" id="KW-1185">Reference proteome</keyword>
<dbReference type="AlphaFoldDB" id="A0A4R8IU17"/>
<evidence type="ECO:0000259" key="1">
    <source>
        <dbReference type="Pfam" id="PF13490"/>
    </source>
</evidence>
<name>A0A4R8IU17_9GAMM</name>
<gene>
    <name evidence="2" type="ORF">EDC23_0295</name>
</gene>
<dbReference type="Proteomes" id="UP000294914">
    <property type="component" value="Unassembled WGS sequence"/>
</dbReference>
<dbReference type="Pfam" id="PF13490">
    <property type="entry name" value="zf-HC2"/>
    <property type="match status" value="1"/>
</dbReference>
<evidence type="ECO:0000313" key="3">
    <source>
        <dbReference type="Proteomes" id="UP000294914"/>
    </source>
</evidence>
<reference evidence="2 3" key="1">
    <citation type="submission" date="2019-03" db="EMBL/GenBank/DDBJ databases">
        <title>Genomic Encyclopedia of Type Strains, Phase IV (KMG-IV): sequencing the most valuable type-strain genomes for metagenomic binning, comparative biology and taxonomic classification.</title>
        <authorList>
            <person name="Goeker M."/>
        </authorList>
    </citation>
    <scope>NUCLEOTIDE SEQUENCE [LARGE SCALE GENOMIC DNA]</scope>
    <source>
        <strain evidence="2 3">DSM 16326</strain>
    </source>
</reference>
<dbReference type="OrthoDB" id="8374021at2"/>
<evidence type="ECO:0000313" key="2">
    <source>
        <dbReference type="EMBL" id="TDY03924.1"/>
    </source>
</evidence>
<accession>A0A4R8IU17</accession>
<feature type="domain" description="Putative zinc-finger" evidence="1">
    <location>
        <begin position="4"/>
        <end position="38"/>
    </location>
</feature>
<proteinExistence type="predicted"/>
<dbReference type="RefSeq" id="WP_134080490.1">
    <property type="nucleotide sequence ID" value="NZ_SOQX01000001.1"/>
</dbReference>
<organism evidence="2 3">
    <name type="scientific">Thiohalophilus thiocyanatoxydans</name>
    <dbReference type="NCBI Taxonomy" id="381308"/>
    <lineage>
        <taxon>Bacteria</taxon>
        <taxon>Pseudomonadati</taxon>
        <taxon>Pseudomonadota</taxon>
        <taxon>Gammaproteobacteria</taxon>
        <taxon>Thiohalomonadales</taxon>
        <taxon>Thiohalophilaceae</taxon>
        <taxon>Thiohalophilus</taxon>
    </lineage>
</organism>
<protein>
    <submittedName>
        <fullName evidence="2">Putative zinc finger protein</fullName>
    </submittedName>
</protein>